<keyword evidence="7" id="KW-1185">Reference proteome</keyword>
<dbReference type="PROSITE" id="PS00913">
    <property type="entry name" value="ADH_IRON_1"/>
    <property type="match status" value="1"/>
</dbReference>
<protein>
    <submittedName>
        <fullName evidence="6">Iron-containing alcohol dehydrogenase</fullName>
    </submittedName>
</protein>
<proteinExistence type="inferred from homology"/>
<organism evidence="6 7">
    <name type="scientific">Halobacillus amylolyticus</name>
    <dbReference type="NCBI Taxonomy" id="2932259"/>
    <lineage>
        <taxon>Bacteria</taxon>
        <taxon>Bacillati</taxon>
        <taxon>Bacillota</taxon>
        <taxon>Bacilli</taxon>
        <taxon>Bacillales</taxon>
        <taxon>Bacillaceae</taxon>
        <taxon>Halobacillus</taxon>
    </lineage>
</organism>
<sequence>MYSFISPQNIYHGEHSIKNLETITKSLSAKKVFVLTDPILKELEVINPILSILEENEVEFYLSTNVVPEPSVEVGNRVVEEVRSQKPDLVIGIGGGSALDLAKASAVLAANAGRVEDYLNLTGERQLKEKGIPTVLVPTTAGTGAEVTDISVFSLADSKDVITHEFLLADYAIVDPVLTYTLPPKVTAASGVDALTHAIEAFTSVNATPLTDTLALEAMHRIVGNLRSAVWNKKAYEARKEMSLGSLMAGLSFYNAGVAGVHGLAYPLGGLFKIPHGESNAVLLPYVYHYIWPSCLDKMYGLGEVFSISYEGKDKRQVVLEVVQALYELVEDVGLPTSLSVYNITREDVERLTQNGLKQTRLLARSPMPFGEAEIRNVYRHAWNGWGNRW</sequence>
<evidence type="ECO:0000313" key="7">
    <source>
        <dbReference type="Proteomes" id="UP000830326"/>
    </source>
</evidence>
<dbReference type="SUPFAM" id="SSF56796">
    <property type="entry name" value="Dehydroquinate synthase-like"/>
    <property type="match status" value="1"/>
</dbReference>
<keyword evidence="2" id="KW-0560">Oxidoreductase</keyword>
<name>A0ABY4H985_9BACI</name>
<dbReference type="EMBL" id="CP095075">
    <property type="protein sequence ID" value="UOR11441.1"/>
    <property type="molecule type" value="Genomic_DNA"/>
</dbReference>
<evidence type="ECO:0000259" key="5">
    <source>
        <dbReference type="Pfam" id="PF25137"/>
    </source>
</evidence>
<evidence type="ECO:0000256" key="1">
    <source>
        <dbReference type="ARBA" id="ARBA00007358"/>
    </source>
</evidence>
<dbReference type="CDD" id="cd08551">
    <property type="entry name" value="Fe-ADH"/>
    <property type="match status" value="1"/>
</dbReference>
<reference evidence="6" key="1">
    <citation type="submission" date="2022-04" db="EMBL/GenBank/DDBJ databases">
        <title>Halobacillus sp. isolated from saltern.</title>
        <authorList>
            <person name="Won M."/>
            <person name="Lee C.-M."/>
            <person name="Woen H.-Y."/>
            <person name="Kwon S.-W."/>
        </authorList>
    </citation>
    <scope>NUCLEOTIDE SEQUENCE</scope>
    <source>
        <strain evidence="6">SSHM10-5</strain>
    </source>
</reference>
<dbReference type="Proteomes" id="UP000830326">
    <property type="component" value="Chromosome"/>
</dbReference>
<comment type="similarity">
    <text evidence="1">Belongs to the iron-containing alcohol dehydrogenase family.</text>
</comment>
<dbReference type="InterPro" id="IPR001670">
    <property type="entry name" value="ADH_Fe/GldA"/>
</dbReference>
<evidence type="ECO:0000313" key="6">
    <source>
        <dbReference type="EMBL" id="UOR11441.1"/>
    </source>
</evidence>
<dbReference type="Pfam" id="PF25137">
    <property type="entry name" value="ADH_Fe_C"/>
    <property type="match status" value="1"/>
</dbReference>
<evidence type="ECO:0000256" key="3">
    <source>
        <dbReference type="ARBA" id="ARBA00023027"/>
    </source>
</evidence>
<dbReference type="InterPro" id="IPR018211">
    <property type="entry name" value="ADH_Fe_CS"/>
</dbReference>
<evidence type="ECO:0000256" key="2">
    <source>
        <dbReference type="ARBA" id="ARBA00023002"/>
    </source>
</evidence>
<dbReference type="Gene3D" id="3.40.50.1970">
    <property type="match status" value="1"/>
</dbReference>
<evidence type="ECO:0000259" key="4">
    <source>
        <dbReference type="Pfam" id="PF00465"/>
    </source>
</evidence>
<gene>
    <name evidence="6" type="ORF">MUO15_17885</name>
</gene>
<feature type="domain" description="Alcohol dehydrogenase iron-type/glycerol dehydrogenase GldA" evidence="4">
    <location>
        <begin position="7"/>
        <end position="176"/>
    </location>
</feature>
<dbReference type="Gene3D" id="1.20.1090.10">
    <property type="entry name" value="Dehydroquinate synthase-like - alpha domain"/>
    <property type="match status" value="1"/>
</dbReference>
<dbReference type="Pfam" id="PF00465">
    <property type="entry name" value="Fe-ADH"/>
    <property type="match status" value="1"/>
</dbReference>
<dbReference type="PANTHER" id="PTHR11496">
    <property type="entry name" value="ALCOHOL DEHYDROGENASE"/>
    <property type="match status" value="1"/>
</dbReference>
<accession>A0ABY4H985</accession>
<keyword evidence="3" id="KW-0520">NAD</keyword>
<dbReference type="InterPro" id="IPR056798">
    <property type="entry name" value="ADH_Fe_C"/>
</dbReference>
<dbReference type="InterPro" id="IPR039697">
    <property type="entry name" value="Alcohol_dehydrogenase_Fe"/>
</dbReference>
<feature type="domain" description="Fe-containing alcohol dehydrogenase-like C-terminal" evidence="5">
    <location>
        <begin position="187"/>
        <end position="383"/>
    </location>
</feature>
<dbReference type="RefSeq" id="WP_245031400.1">
    <property type="nucleotide sequence ID" value="NZ_CP095075.1"/>
</dbReference>
<dbReference type="PANTHER" id="PTHR11496:SF102">
    <property type="entry name" value="ALCOHOL DEHYDROGENASE 4"/>
    <property type="match status" value="1"/>
</dbReference>